<dbReference type="AlphaFoldDB" id="A0A1Z5YZ21"/>
<dbReference type="OrthoDB" id="7272872at2"/>
<proteinExistence type="predicted"/>
<dbReference type="EMBL" id="JOMQ01000001">
    <property type="protein sequence ID" value="OUJ04618.1"/>
    <property type="molecule type" value="Genomic_DNA"/>
</dbReference>
<feature type="compositionally biased region" description="Pro residues" evidence="1">
    <location>
        <begin position="94"/>
        <end position="106"/>
    </location>
</feature>
<accession>A0A1Z5YZ21</accession>
<reference evidence="3 4" key="1">
    <citation type="submission" date="2014-06" db="EMBL/GenBank/DDBJ databases">
        <authorList>
            <person name="Ju J."/>
            <person name="Zhang J."/>
        </authorList>
    </citation>
    <scope>NUCLEOTIDE SEQUENCE [LARGE SCALE GENOMIC DNA]</scope>
    <source>
        <strain evidence="3 4">DsW_47</strain>
    </source>
</reference>
<dbReference type="Proteomes" id="UP000196086">
    <property type="component" value="Unassembled WGS sequence"/>
</dbReference>
<dbReference type="Gene3D" id="1.25.40.10">
    <property type="entry name" value="Tetratricopeptide repeat domain"/>
    <property type="match status" value="1"/>
</dbReference>
<dbReference type="SUPFAM" id="SSF48452">
    <property type="entry name" value="TPR-like"/>
    <property type="match status" value="1"/>
</dbReference>
<feature type="compositionally biased region" description="Low complexity" evidence="1">
    <location>
        <begin position="107"/>
        <end position="124"/>
    </location>
</feature>
<dbReference type="SMART" id="SM00028">
    <property type="entry name" value="TPR"/>
    <property type="match status" value="3"/>
</dbReference>
<protein>
    <submittedName>
        <fullName evidence="3">Uncharacterized protein</fullName>
    </submittedName>
</protein>
<keyword evidence="2" id="KW-0812">Transmembrane</keyword>
<evidence type="ECO:0000313" key="4">
    <source>
        <dbReference type="Proteomes" id="UP000196086"/>
    </source>
</evidence>
<feature type="compositionally biased region" description="Polar residues" evidence="1">
    <location>
        <begin position="64"/>
        <end position="84"/>
    </location>
</feature>
<keyword evidence="2" id="KW-0472">Membrane</keyword>
<keyword evidence="2" id="KW-1133">Transmembrane helix</keyword>
<feature type="region of interest" description="Disordered" evidence="1">
    <location>
        <begin position="61"/>
        <end position="129"/>
    </location>
</feature>
<sequence>MLSPALFGWLKTHDMCATRFPALQGSGFLRSGTPRPFLVLAGAVLVLGGGVAPLSFGMAETRPHQTQSPKTPPHTSHSLTQHASRPSGHAAAPATPPGAAPAPAAPKPDTAQPAPTAQKPATPAKAEDQIAQLADQLAKAKTPEQAHGLEAALETLRAADISPTTQLLLRRAEKDTANSKPDEAVEDMSDAIALQSDKAILWRSRAQMRLVAGDLNGAVQDLGAALQRDPRDAQSWALLATVEEHRKDGPAALKAWQKVMALNPMADRAHKRLDALHIKAYGQPT</sequence>
<organism evidence="3 4">
    <name type="scientific">Acetobacter cibinongensis</name>
    <dbReference type="NCBI Taxonomy" id="146475"/>
    <lineage>
        <taxon>Bacteria</taxon>
        <taxon>Pseudomonadati</taxon>
        <taxon>Pseudomonadota</taxon>
        <taxon>Alphaproteobacteria</taxon>
        <taxon>Acetobacterales</taxon>
        <taxon>Acetobacteraceae</taxon>
        <taxon>Acetobacter</taxon>
    </lineage>
</organism>
<dbReference type="InterPro" id="IPR011990">
    <property type="entry name" value="TPR-like_helical_dom_sf"/>
</dbReference>
<comment type="caution">
    <text evidence="3">The sequence shown here is derived from an EMBL/GenBank/DDBJ whole genome shotgun (WGS) entry which is preliminary data.</text>
</comment>
<evidence type="ECO:0000256" key="1">
    <source>
        <dbReference type="SAM" id="MobiDB-lite"/>
    </source>
</evidence>
<feature type="transmembrane region" description="Helical" evidence="2">
    <location>
        <begin position="37"/>
        <end position="59"/>
    </location>
</feature>
<dbReference type="RefSeq" id="WP_086650104.1">
    <property type="nucleotide sequence ID" value="NZ_JOMQ01000001.1"/>
</dbReference>
<evidence type="ECO:0000256" key="2">
    <source>
        <dbReference type="SAM" id="Phobius"/>
    </source>
</evidence>
<name>A0A1Z5YZ21_9PROT</name>
<gene>
    <name evidence="3" type="ORF">HK14_00220</name>
</gene>
<dbReference type="InterPro" id="IPR019734">
    <property type="entry name" value="TPR_rpt"/>
</dbReference>
<evidence type="ECO:0000313" key="3">
    <source>
        <dbReference type="EMBL" id="OUJ04618.1"/>
    </source>
</evidence>